<proteinExistence type="inferred from homology"/>
<dbReference type="InterPro" id="IPR000412">
    <property type="entry name" value="ABC_2_transport"/>
</dbReference>
<evidence type="ECO:0000313" key="9">
    <source>
        <dbReference type="Proteomes" id="UP001165283"/>
    </source>
</evidence>
<keyword evidence="3 6" id="KW-1133">Transmembrane helix</keyword>
<dbReference type="RefSeq" id="WP_252436014.1">
    <property type="nucleotide sequence ID" value="NZ_JAGSOV010000010.1"/>
</dbReference>
<dbReference type="PIRSF" id="PIRSF006648">
    <property type="entry name" value="DrrB"/>
    <property type="match status" value="1"/>
</dbReference>
<reference evidence="8" key="1">
    <citation type="submission" date="2021-04" db="EMBL/GenBank/DDBJ databases">
        <title>Pseudonocardia sp. nov., isolated from sandy soil of mangrove forest.</title>
        <authorList>
            <person name="Zan Z."/>
            <person name="Huang R."/>
            <person name="Liu W."/>
        </authorList>
    </citation>
    <scope>NUCLEOTIDE SEQUENCE</scope>
    <source>
        <strain evidence="8">S2-4</strain>
    </source>
</reference>
<evidence type="ECO:0000259" key="7">
    <source>
        <dbReference type="PROSITE" id="PS51012"/>
    </source>
</evidence>
<keyword evidence="6" id="KW-0813">Transport</keyword>
<dbReference type="Pfam" id="PF01061">
    <property type="entry name" value="ABC2_membrane"/>
    <property type="match status" value="1"/>
</dbReference>
<evidence type="ECO:0000256" key="5">
    <source>
        <dbReference type="ARBA" id="ARBA00023251"/>
    </source>
</evidence>
<comment type="similarity">
    <text evidence="6">Belongs to the ABC-2 integral membrane protein family.</text>
</comment>
<feature type="domain" description="ABC transmembrane type-2" evidence="7">
    <location>
        <begin position="38"/>
        <end position="273"/>
    </location>
</feature>
<dbReference type="InterPro" id="IPR013525">
    <property type="entry name" value="ABC2_TM"/>
</dbReference>
<feature type="transmembrane region" description="Helical" evidence="6">
    <location>
        <begin position="247"/>
        <end position="267"/>
    </location>
</feature>
<dbReference type="EMBL" id="JAGSOV010000010">
    <property type="protein sequence ID" value="MCO1654405.1"/>
    <property type="molecule type" value="Genomic_DNA"/>
</dbReference>
<name>A0ABT0ZUJ1_9PSEU</name>
<dbReference type="Proteomes" id="UP001165283">
    <property type="component" value="Unassembled WGS sequence"/>
</dbReference>
<evidence type="ECO:0000256" key="3">
    <source>
        <dbReference type="ARBA" id="ARBA00022989"/>
    </source>
</evidence>
<keyword evidence="4 6" id="KW-0472">Membrane</keyword>
<evidence type="ECO:0000256" key="4">
    <source>
        <dbReference type="ARBA" id="ARBA00023136"/>
    </source>
</evidence>
<evidence type="ECO:0000313" key="8">
    <source>
        <dbReference type="EMBL" id="MCO1654405.1"/>
    </source>
</evidence>
<protein>
    <recommendedName>
        <fullName evidence="6">Transport permease protein</fullName>
    </recommendedName>
</protein>
<comment type="caution">
    <text evidence="8">The sequence shown here is derived from an EMBL/GenBank/DDBJ whole genome shotgun (WGS) entry which is preliminary data.</text>
</comment>
<keyword evidence="2 6" id="KW-0812">Transmembrane</keyword>
<keyword evidence="5" id="KW-0046">Antibiotic resistance</keyword>
<feature type="transmembrane region" description="Helical" evidence="6">
    <location>
        <begin position="37"/>
        <end position="58"/>
    </location>
</feature>
<organism evidence="8 9">
    <name type="scientific">Pseudonocardia humida</name>
    <dbReference type="NCBI Taxonomy" id="2800819"/>
    <lineage>
        <taxon>Bacteria</taxon>
        <taxon>Bacillati</taxon>
        <taxon>Actinomycetota</taxon>
        <taxon>Actinomycetes</taxon>
        <taxon>Pseudonocardiales</taxon>
        <taxon>Pseudonocardiaceae</taxon>
        <taxon>Pseudonocardia</taxon>
    </lineage>
</organism>
<sequence>MTTSTFAVPARGSALRWTVADSWVVARRDLLHWVRNPSVIIASVAFPAMFVLLFGFVFGSAITVPGGGDYREFLMPGMFAQAMVNGAAATVAAVAADKARGVTDRFRSMPMAPGAPVVGRSVADVVNSVLDLVVLVGLGLLVGWQAHGGVAGALAAVGLLLLLRFAMIWVGIYLGLVVSQEAAGLAWAPLFPLTMIANTFVHPSQLPGWLGPLADWNPLSATVTAVRELFGNAGPVGAQASWAEQNAMLLAVAWPLVIVAVFLPLAVRRYRRPAA</sequence>
<evidence type="ECO:0000256" key="6">
    <source>
        <dbReference type="RuleBase" id="RU361157"/>
    </source>
</evidence>
<dbReference type="PANTHER" id="PTHR43229">
    <property type="entry name" value="NODULATION PROTEIN J"/>
    <property type="match status" value="1"/>
</dbReference>
<dbReference type="PROSITE" id="PS51012">
    <property type="entry name" value="ABC_TM2"/>
    <property type="match status" value="1"/>
</dbReference>
<feature type="transmembrane region" description="Helical" evidence="6">
    <location>
        <begin position="150"/>
        <end position="176"/>
    </location>
</feature>
<keyword evidence="9" id="KW-1185">Reference proteome</keyword>
<feature type="transmembrane region" description="Helical" evidence="6">
    <location>
        <begin position="117"/>
        <end position="144"/>
    </location>
</feature>
<comment type="subcellular location">
    <subcellularLocation>
        <location evidence="6">Cell membrane</location>
        <topology evidence="6">Multi-pass membrane protein</topology>
    </subcellularLocation>
    <subcellularLocation>
        <location evidence="1">Membrane</location>
        <topology evidence="1">Multi-pass membrane protein</topology>
    </subcellularLocation>
</comment>
<feature type="transmembrane region" description="Helical" evidence="6">
    <location>
        <begin position="78"/>
        <end position="96"/>
    </location>
</feature>
<gene>
    <name evidence="8" type="ORF">KDL28_04990</name>
</gene>
<dbReference type="InterPro" id="IPR051784">
    <property type="entry name" value="Nod_factor_ABC_transporter"/>
</dbReference>
<accession>A0ABT0ZUJ1</accession>
<keyword evidence="6" id="KW-1003">Cell membrane</keyword>
<feature type="transmembrane region" description="Helical" evidence="6">
    <location>
        <begin position="183"/>
        <end position="201"/>
    </location>
</feature>
<dbReference type="InterPro" id="IPR047817">
    <property type="entry name" value="ABC2_TM_bact-type"/>
</dbReference>
<evidence type="ECO:0000256" key="2">
    <source>
        <dbReference type="ARBA" id="ARBA00022692"/>
    </source>
</evidence>
<evidence type="ECO:0000256" key="1">
    <source>
        <dbReference type="ARBA" id="ARBA00004141"/>
    </source>
</evidence>
<dbReference type="PANTHER" id="PTHR43229:SF2">
    <property type="entry name" value="NODULATION PROTEIN J"/>
    <property type="match status" value="1"/>
</dbReference>